<dbReference type="PRINTS" id="PR00036">
    <property type="entry name" value="HTHLACI"/>
</dbReference>
<dbReference type="SUPFAM" id="SSF53822">
    <property type="entry name" value="Periplasmic binding protein-like I"/>
    <property type="match status" value="1"/>
</dbReference>
<dbReference type="GO" id="GO:0000976">
    <property type="term" value="F:transcription cis-regulatory region binding"/>
    <property type="evidence" value="ECO:0007669"/>
    <property type="project" value="TreeGrafter"/>
</dbReference>
<dbReference type="SUPFAM" id="SSF47413">
    <property type="entry name" value="lambda repressor-like DNA-binding domains"/>
    <property type="match status" value="1"/>
</dbReference>
<keyword evidence="3" id="KW-0804">Transcription</keyword>
<dbReference type="SMART" id="SM00354">
    <property type="entry name" value="HTH_LACI"/>
    <property type="match status" value="1"/>
</dbReference>
<name>A0A0E2H2G1_9FIRM</name>
<dbReference type="InterPro" id="IPR028082">
    <property type="entry name" value="Peripla_BP_I"/>
</dbReference>
<dbReference type="HOGENOM" id="CLU_037628_6_1_9"/>
<sequence>MTLKEIAREAGVSISTVSRVINKNSTNVASKEVQDRIWEIVRRTGYTPNATARSLKTGAAKAVDAPTRSIACLYARAEDSNSDLFFSTLARSIEKEAFKHNYVLKYSFTAIDIHHPNTFRLITDNHVDGVVVLGRCDKQTLSFLKKYFNCVAYTGLNLLEAKYDQVICDGYQASLAAMNTLIGLGHTRIGFIGETQFEDRYTGYCAALSAHNLRPAKSYIVNVPLSSEGGYKGAKELLSRKTDVSAVFCCNDNTAIGAMRAIKEAGLSIPDDLSVISIDDIDTAQYLSPMLTTIHIPVEEMGQMTAKILIDQIEDGHKLPIKMNLPFYLANRESCAPCSEKTSAAEHEQTISRKEE</sequence>
<dbReference type="Gene3D" id="3.40.50.2300">
    <property type="match status" value="2"/>
</dbReference>
<dbReference type="PATRIC" id="fig|999408.3.peg.5915"/>
<dbReference type="GO" id="GO:0003700">
    <property type="term" value="F:DNA-binding transcription factor activity"/>
    <property type="evidence" value="ECO:0007669"/>
    <property type="project" value="TreeGrafter"/>
</dbReference>
<dbReference type="CDD" id="cd01392">
    <property type="entry name" value="HTH_LacI"/>
    <property type="match status" value="1"/>
</dbReference>
<dbReference type="PANTHER" id="PTHR30146:SF109">
    <property type="entry name" value="HTH-TYPE TRANSCRIPTIONAL REGULATOR GALS"/>
    <property type="match status" value="1"/>
</dbReference>
<evidence type="ECO:0000313" key="6">
    <source>
        <dbReference type="Proteomes" id="UP000013085"/>
    </source>
</evidence>
<dbReference type="Pfam" id="PF00356">
    <property type="entry name" value="LacI"/>
    <property type="match status" value="1"/>
</dbReference>
<protein>
    <recommendedName>
        <fullName evidence="4">HTH lacI-type domain-containing protein</fullName>
    </recommendedName>
</protein>
<dbReference type="Gene3D" id="1.10.260.40">
    <property type="entry name" value="lambda repressor-like DNA-binding domains"/>
    <property type="match status" value="1"/>
</dbReference>
<dbReference type="Proteomes" id="UP000013085">
    <property type="component" value="Unassembled WGS sequence"/>
</dbReference>
<accession>A0A0E2H2G1</accession>
<dbReference type="PROSITE" id="PS00356">
    <property type="entry name" value="HTH_LACI_1"/>
    <property type="match status" value="1"/>
</dbReference>
<feature type="domain" description="HTH lacI-type" evidence="4">
    <location>
        <begin position="1"/>
        <end position="57"/>
    </location>
</feature>
<evidence type="ECO:0000256" key="3">
    <source>
        <dbReference type="ARBA" id="ARBA00023163"/>
    </source>
</evidence>
<dbReference type="PROSITE" id="PS50932">
    <property type="entry name" value="HTH_LACI_2"/>
    <property type="match status" value="1"/>
</dbReference>
<reference evidence="5 6" key="1">
    <citation type="submission" date="2013-01" db="EMBL/GenBank/DDBJ databases">
        <title>The Genome Sequence of Clostridium clostridioforme 90A8.</title>
        <authorList>
            <consortium name="The Broad Institute Genome Sequencing Platform"/>
            <person name="Earl A."/>
            <person name="Ward D."/>
            <person name="Feldgarden M."/>
            <person name="Gevers D."/>
            <person name="Courvalin P."/>
            <person name="Lambert T."/>
            <person name="Walker B."/>
            <person name="Young S.K."/>
            <person name="Zeng Q."/>
            <person name="Gargeya S."/>
            <person name="Fitzgerald M."/>
            <person name="Haas B."/>
            <person name="Abouelleil A."/>
            <person name="Alvarado L."/>
            <person name="Arachchi H.M."/>
            <person name="Berlin A.M."/>
            <person name="Chapman S.B."/>
            <person name="Dewar J."/>
            <person name="Goldberg J."/>
            <person name="Griggs A."/>
            <person name="Gujja S."/>
            <person name="Hansen M."/>
            <person name="Howarth C."/>
            <person name="Imamovic A."/>
            <person name="Larimer J."/>
            <person name="McCowan C."/>
            <person name="Murphy C."/>
            <person name="Neiman D."/>
            <person name="Pearson M."/>
            <person name="Priest M."/>
            <person name="Roberts A."/>
            <person name="Saif S."/>
            <person name="Shea T."/>
            <person name="Sisk P."/>
            <person name="Sykes S."/>
            <person name="Wortman J."/>
            <person name="Nusbaum C."/>
            <person name="Birren B."/>
        </authorList>
    </citation>
    <scope>NUCLEOTIDE SEQUENCE [LARGE SCALE GENOMIC DNA]</scope>
    <source>
        <strain evidence="5 6">90A8</strain>
    </source>
</reference>
<comment type="caution">
    <text evidence="5">The sequence shown here is derived from an EMBL/GenBank/DDBJ whole genome shotgun (WGS) entry which is preliminary data.</text>
</comment>
<keyword evidence="2" id="KW-0238">DNA-binding</keyword>
<dbReference type="PANTHER" id="PTHR30146">
    <property type="entry name" value="LACI-RELATED TRANSCRIPTIONAL REPRESSOR"/>
    <property type="match status" value="1"/>
</dbReference>
<dbReference type="Pfam" id="PF13377">
    <property type="entry name" value="Peripla_BP_3"/>
    <property type="match status" value="1"/>
</dbReference>
<dbReference type="EMBL" id="AGYR01000076">
    <property type="protein sequence ID" value="ENZ06530.1"/>
    <property type="molecule type" value="Genomic_DNA"/>
</dbReference>
<dbReference type="CDD" id="cd01544">
    <property type="entry name" value="PBP1_GalR"/>
    <property type="match status" value="1"/>
</dbReference>
<organism evidence="5 6">
    <name type="scientific">[Clostridium] clostridioforme 90A8</name>
    <dbReference type="NCBI Taxonomy" id="999408"/>
    <lineage>
        <taxon>Bacteria</taxon>
        <taxon>Bacillati</taxon>
        <taxon>Bacillota</taxon>
        <taxon>Clostridia</taxon>
        <taxon>Lachnospirales</taxon>
        <taxon>Lachnospiraceae</taxon>
        <taxon>Enterocloster</taxon>
    </lineage>
</organism>
<evidence type="ECO:0000256" key="2">
    <source>
        <dbReference type="ARBA" id="ARBA00023125"/>
    </source>
</evidence>
<dbReference type="RefSeq" id="WP_002594853.1">
    <property type="nucleotide sequence ID" value="NZ_KB850997.1"/>
</dbReference>
<gene>
    <name evidence="5" type="ORF">HMPREF1090_05508</name>
</gene>
<keyword evidence="1" id="KW-0805">Transcription regulation</keyword>
<dbReference type="InterPro" id="IPR046335">
    <property type="entry name" value="LacI/GalR-like_sensor"/>
</dbReference>
<dbReference type="AlphaFoldDB" id="A0A0E2H2G1"/>
<dbReference type="InterPro" id="IPR010982">
    <property type="entry name" value="Lambda_DNA-bd_dom_sf"/>
</dbReference>
<evidence type="ECO:0000256" key="1">
    <source>
        <dbReference type="ARBA" id="ARBA00023015"/>
    </source>
</evidence>
<proteinExistence type="predicted"/>
<evidence type="ECO:0000313" key="5">
    <source>
        <dbReference type="EMBL" id="ENZ06530.1"/>
    </source>
</evidence>
<dbReference type="InterPro" id="IPR000843">
    <property type="entry name" value="HTH_LacI"/>
</dbReference>
<evidence type="ECO:0000259" key="4">
    <source>
        <dbReference type="PROSITE" id="PS50932"/>
    </source>
</evidence>